<feature type="compositionally biased region" description="Basic and acidic residues" evidence="1">
    <location>
        <begin position="165"/>
        <end position="194"/>
    </location>
</feature>
<dbReference type="EMBL" id="CH477709">
    <property type="protein sequence ID" value="EAT37014.1"/>
    <property type="molecule type" value="Genomic_DNA"/>
</dbReference>
<evidence type="ECO:0000256" key="1">
    <source>
        <dbReference type="SAM" id="MobiDB-lite"/>
    </source>
</evidence>
<gene>
    <name evidence="2" type="ORF">AaeL_AAEL010954</name>
</gene>
<dbReference type="OrthoDB" id="250548at2759"/>
<evidence type="ECO:0000313" key="2">
    <source>
        <dbReference type="EMBL" id="EAT37014.1"/>
    </source>
</evidence>
<sequence>MSTRRGDGGRRSRPQKHQNTFAFKNDLHDKHTPLIKLITNLNVCEVCERCKEQIEWKIKYRKYKPLTQPGKCNKCSERKVKRAYHVLCRDCALSSKCCAKCLKSSEEVSIVPPEPTIEEKIKLKVEMDQLIKSLPERKRRTFLRYMNKGKKKEKSQDGDSDYEDDGPKGKKKVENMPRTREELMEKFEQLKMAENEDGDDLFSDDDDDDYEDFSDEDFSN</sequence>
<accession>A0A1S4FSA1</accession>
<reference evidence="2" key="1">
    <citation type="submission" date="2005-10" db="EMBL/GenBank/DDBJ databases">
        <authorList>
            <person name="Loftus B.J."/>
            <person name="Nene V.M."/>
            <person name="Hannick L.I."/>
            <person name="Bidwell S."/>
            <person name="Haas B."/>
            <person name="Amedeo P."/>
            <person name="Orvis J."/>
            <person name="Wortman J.R."/>
            <person name="White O.R."/>
            <person name="Salzberg S."/>
            <person name="Shumway M."/>
            <person name="Koo H."/>
            <person name="Zhao Y."/>
            <person name="Holmes M."/>
            <person name="Miller J."/>
            <person name="Schatz M."/>
            <person name="Pop M."/>
            <person name="Pai G."/>
            <person name="Utterback T."/>
            <person name="Rogers Y.-H."/>
            <person name="Kravitz S."/>
            <person name="Fraser C.M."/>
        </authorList>
    </citation>
    <scope>NUCLEOTIDE SEQUENCE</scope>
    <source>
        <strain evidence="2">Liverpool</strain>
    </source>
</reference>
<feature type="region of interest" description="Disordered" evidence="1">
    <location>
        <begin position="1"/>
        <end position="20"/>
    </location>
</feature>
<organism evidence="2 3">
    <name type="scientific">Aedes aegypti</name>
    <name type="common">Yellowfever mosquito</name>
    <name type="synonym">Culex aegypti</name>
    <dbReference type="NCBI Taxonomy" id="7159"/>
    <lineage>
        <taxon>Eukaryota</taxon>
        <taxon>Metazoa</taxon>
        <taxon>Ecdysozoa</taxon>
        <taxon>Arthropoda</taxon>
        <taxon>Hexapoda</taxon>
        <taxon>Insecta</taxon>
        <taxon>Pterygota</taxon>
        <taxon>Neoptera</taxon>
        <taxon>Endopterygota</taxon>
        <taxon>Diptera</taxon>
        <taxon>Nematocera</taxon>
        <taxon>Culicoidea</taxon>
        <taxon>Culicidae</taxon>
        <taxon>Culicinae</taxon>
        <taxon>Aedini</taxon>
        <taxon>Aedes</taxon>
        <taxon>Stegomyia</taxon>
    </lineage>
</organism>
<dbReference type="Pfam" id="PF10217">
    <property type="entry name" value="DUF2039"/>
    <property type="match status" value="1"/>
</dbReference>
<dbReference type="InterPro" id="IPR019351">
    <property type="entry name" value="DUF2039"/>
</dbReference>
<dbReference type="KEGG" id="aag:5574139"/>
<dbReference type="PANTHER" id="PTHR22876:SF5">
    <property type="entry name" value="CHROMOSOME 9 OPEN READING FRAME 85"/>
    <property type="match status" value="1"/>
</dbReference>
<dbReference type="Proteomes" id="UP000682892">
    <property type="component" value="Unassembled WGS sequence"/>
</dbReference>
<feature type="compositionally biased region" description="Basic and acidic residues" evidence="1">
    <location>
        <begin position="1"/>
        <end position="10"/>
    </location>
</feature>
<dbReference type="PANTHER" id="PTHR22876">
    <property type="entry name" value="ZGC:101016"/>
    <property type="match status" value="1"/>
</dbReference>
<dbReference type="AlphaFoldDB" id="A0A1S4FSA1"/>
<reference evidence="2" key="3">
    <citation type="submission" date="2012-09" db="EMBL/GenBank/DDBJ databases">
        <authorList>
            <consortium name="VectorBase"/>
        </authorList>
    </citation>
    <scope>NUCLEOTIDE SEQUENCE</scope>
    <source>
        <strain evidence="2">Liverpool</strain>
    </source>
</reference>
<feature type="compositionally biased region" description="Acidic residues" evidence="1">
    <location>
        <begin position="195"/>
        <end position="220"/>
    </location>
</feature>
<protein>
    <submittedName>
        <fullName evidence="2">AAEL010954-PA</fullName>
    </submittedName>
</protein>
<name>A0A1S4FSA1_AEDAE</name>
<reference evidence="2" key="2">
    <citation type="journal article" date="2007" name="Science">
        <title>Genome sequence of Aedes aegypti, a major arbovirus vector.</title>
        <authorList>
            <person name="Nene V."/>
            <person name="Wortman J.R."/>
            <person name="Lawson D."/>
            <person name="Haas B."/>
            <person name="Kodira C."/>
            <person name="Tu Z.J."/>
            <person name="Loftus B."/>
            <person name="Xi Z."/>
            <person name="Megy K."/>
            <person name="Grabherr M."/>
            <person name="Ren Q."/>
            <person name="Zdobnov E.M."/>
            <person name="Lobo N.F."/>
            <person name="Campbell K.S."/>
            <person name="Brown S.E."/>
            <person name="Bonaldo M.F."/>
            <person name="Zhu J."/>
            <person name="Sinkins S.P."/>
            <person name="Hogenkamp D.G."/>
            <person name="Amedeo P."/>
            <person name="Arensburger P."/>
            <person name="Atkinson P.W."/>
            <person name="Bidwell S."/>
            <person name="Biedler J."/>
            <person name="Birney E."/>
            <person name="Bruggner R.V."/>
            <person name="Costas J."/>
            <person name="Coy M.R."/>
            <person name="Crabtree J."/>
            <person name="Crawford M."/>
            <person name="Debruyn B."/>
            <person name="Decaprio D."/>
            <person name="Eiglmeier K."/>
            <person name="Eisenstadt E."/>
            <person name="El-Dorry H."/>
            <person name="Gelbart W.M."/>
            <person name="Gomes S.L."/>
            <person name="Hammond M."/>
            <person name="Hannick L.I."/>
            <person name="Hogan J.R."/>
            <person name="Holmes M.H."/>
            <person name="Jaffe D."/>
            <person name="Johnston J.S."/>
            <person name="Kennedy R.C."/>
            <person name="Koo H."/>
            <person name="Kravitz S."/>
            <person name="Kriventseva E.V."/>
            <person name="Kulp D."/>
            <person name="Labutti K."/>
            <person name="Lee E."/>
            <person name="Li S."/>
            <person name="Lovin D.D."/>
            <person name="Mao C."/>
            <person name="Mauceli E."/>
            <person name="Menck C.F."/>
            <person name="Miller J.R."/>
            <person name="Montgomery P."/>
            <person name="Mori A."/>
            <person name="Nascimento A.L."/>
            <person name="Naveira H.F."/>
            <person name="Nusbaum C."/>
            <person name="O'leary S."/>
            <person name="Orvis J."/>
            <person name="Pertea M."/>
            <person name="Quesneville H."/>
            <person name="Reidenbach K.R."/>
            <person name="Rogers Y.H."/>
            <person name="Roth C.W."/>
            <person name="Schneider J.R."/>
            <person name="Schatz M."/>
            <person name="Shumway M."/>
            <person name="Stanke M."/>
            <person name="Stinson E.O."/>
            <person name="Tubio J.M."/>
            <person name="Vanzee J.P."/>
            <person name="Verjovski-Almeida S."/>
            <person name="Werner D."/>
            <person name="White O."/>
            <person name="Wyder S."/>
            <person name="Zeng Q."/>
            <person name="Zhao Q."/>
            <person name="Zhao Y."/>
            <person name="Hill C.A."/>
            <person name="Raikhel A.S."/>
            <person name="Soares M.B."/>
            <person name="Knudson D.L."/>
            <person name="Lee N.H."/>
            <person name="Galagan J."/>
            <person name="Salzberg S.L."/>
            <person name="Paulsen I.T."/>
            <person name="Dimopoulos G."/>
            <person name="Collins F.H."/>
            <person name="Birren B."/>
            <person name="Fraser-Liggett C.M."/>
            <person name="Severson D.W."/>
        </authorList>
    </citation>
    <scope>NUCLEOTIDE SEQUENCE [LARGE SCALE GENOMIC DNA]</scope>
    <source>
        <strain evidence="2">Liverpool</strain>
    </source>
</reference>
<proteinExistence type="predicted"/>
<evidence type="ECO:0000313" key="3">
    <source>
        <dbReference type="Proteomes" id="UP000682892"/>
    </source>
</evidence>
<dbReference type="HOGENOM" id="CLU_087756_3_0_1"/>
<feature type="region of interest" description="Disordered" evidence="1">
    <location>
        <begin position="145"/>
        <end position="220"/>
    </location>
</feature>
<dbReference type="OMA" id="HKNRHVF"/>